<keyword evidence="3" id="KW-1185">Reference proteome</keyword>
<organism evidence="2 3">
    <name type="scientific">Mycena chlorophos</name>
    <name type="common">Agaric fungus</name>
    <name type="synonym">Agaricus chlorophos</name>
    <dbReference type="NCBI Taxonomy" id="658473"/>
    <lineage>
        <taxon>Eukaryota</taxon>
        <taxon>Fungi</taxon>
        <taxon>Dikarya</taxon>
        <taxon>Basidiomycota</taxon>
        <taxon>Agaricomycotina</taxon>
        <taxon>Agaricomycetes</taxon>
        <taxon>Agaricomycetidae</taxon>
        <taxon>Agaricales</taxon>
        <taxon>Marasmiineae</taxon>
        <taxon>Mycenaceae</taxon>
        <taxon>Mycena</taxon>
    </lineage>
</organism>
<name>A0ABQ0KUH9_MYCCL</name>
<sequence>MFVLDLQLEHNARTALVGMGAWLRRRTLQTEARLLEATTVLRDCPLTDEQLKEKWDEQVAFQTRPLPRRSQTKASTAINIILTTEKNITVLNDELNRLTIALPSLRPEQTHQQRDRIDGVKSALKKAQKLVDDTINRLGAEDKRDLAKMQYRDYFTARLNATAVKERLHVKIAARRDELDPVERSYRRTVSTNDKKKHSQATSAVQKRDPGIVKMAGVFNSEVARIERLIVQNKAPAGAIAPQRLDPKGVFKMDVDDAFWSQVGLGDIANDAGLPEALINIDLRKWIRARLT</sequence>
<evidence type="ECO:0000256" key="1">
    <source>
        <dbReference type="SAM" id="MobiDB-lite"/>
    </source>
</evidence>
<gene>
    <name evidence="2" type="ORF">MCHLO_00252</name>
</gene>
<accession>A0ABQ0KUH9</accession>
<evidence type="ECO:0000313" key="3">
    <source>
        <dbReference type="Proteomes" id="UP000815677"/>
    </source>
</evidence>
<proteinExistence type="predicted"/>
<reference evidence="2" key="1">
    <citation type="submission" date="2014-09" db="EMBL/GenBank/DDBJ databases">
        <title>Genome sequence of the luminous mushroom Mycena chlorophos for searching fungal bioluminescence genes.</title>
        <authorList>
            <person name="Tanaka Y."/>
            <person name="Kasuga D."/>
            <person name="Oba Y."/>
            <person name="Hase S."/>
            <person name="Sato K."/>
            <person name="Oba Y."/>
            <person name="Sakakibara Y."/>
        </authorList>
    </citation>
    <scope>NUCLEOTIDE SEQUENCE</scope>
</reference>
<evidence type="ECO:0000313" key="2">
    <source>
        <dbReference type="EMBL" id="GAT42539.1"/>
    </source>
</evidence>
<feature type="region of interest" description="Disordered" evidence="1">
    <location>
        <begin position="186"/>
        <end position="206"/>
    </location>
</feature>
<protein>
    <submittedName>
        <fullName evidence="2">Uncharacterized protein</fullName>
    </submittedName>
</protein>
<dbReference type="EMBL" id="DF838049">
    <property type="protein sequence ID" value="GAT42539.1"/>
    <property type="molecule type" value="Genomic_DNA"/>
</dbReference>
<feature type="non-terminal residue" evidence="2">
    <location>
        <position position="292"/>
    </location>
</feature>
<dbReference type="Proteomes" id="UP000815677">
    <property type="component" value="Unassembled WGS sequence"/>
</dbReference>